<comment type="caution">
    <text evidence="1">The sequence shown here is derived from an EMBL/GenBank/DDBJ whole genome shotgun (WGS) entry which is preliminary data.</text>
</comment>
<reference evidence="1" key="1">
    <citation type="journal article" date="2014" name="Front. Microbiol.">
        <title>High frequency of phylogenetically diverse reductive dehalogenase-homologous genes in deep subseafloor sedimentary metagenomes.</title>
        <authorList>
            <person name="Kawai M."/>
            <person name="Futagami T."/>
            <person name="Toyoda A."/>
            <person name="Takaki Y."/>
            <person name="Nishi S."/>
            <person name="Hori S."/>
            <person name="Arai W."/>
            <person name="Tsubouchi T."/>
            <person name="Morono Y."/>
            <person name="Uchiyama I."/>
            <person name="Ito T."/>
            <person name="Fujiyama A."/>
            <person name="Inagaki F."/>
            <person name="Takami H."/>
        </authorList>
    </citation>
    <scope>NUCLEOTIDE SEQUENCE</scope>
    <source>
        <strain evidence="1">Expedition CK06-06</strain>
    </source>
</reference>
<proteinExistence type="predicted"/>
<feature type="non-terminal residue" evidence="1">
    <location>
        <position position="379"/>
    </location>
</feature>
<gene>
    <name evidence="1" type="ORF">S03H2_11148</name>
</gene>
<dbReference type="AlphaFoldDB" id="X1F3A5"/>
<evidence type="ECO:0000313" key="1">
    <source>
        <dbReference type="EMBL" id="GAH40111.1"/>
    </source>
</evidence>
<dbReference type="EMBL" id="BARU01005696">
    <property type="protein sequence ID" value="GAH40111.1"/>
    <property type="molecule type" value="Genomic_DNA"/>
</dbReference>
<sequence length="379" mass="43225">MNRIIITSVSLVFLCAIPVWGQETVTKETTNFTVTKDFDEVNAKISIDIAIDSSELGNNTFHHDTLIARAKRSDWPKISIRDIETDEDVNVFGGRDVQIMPDAISFIISDFDKDLLNTLKSREKKHYIFIDKPLKLPLSPKNQDGTAKGGPIAKTLIITPSMMKQKTSGEPIRLSEEEAEALIKARGGEIYMYNNKIDFGVKANISDTTKKEYTLSFAYFHTVKSNFLDWNTILVKGQVGTDKNDPLNRLYIYPINLNLYSSSKILSQIFAQVGVESNQQFTNGRLSANLYWQGIIPNFIDLTEQKNRLRLKPVLKFGIKGFKEFDNTRGGPNELSGEAYAEIYYYIPILDYYSLLLEGNAFYVFSEKITPKRDLRWNY</sequence>
<name>X1F3A5_9ZZZZ</name>
<accession>X1F3A5</accession>
<protein>
    <submittedName>
        <fullName evidence="1">Uncharacterized protein</fullName>
    </submittedName>
</protein>
<organism evidence="1">
    <name type="scientific">marine sediment metagenome</name>
    <dbReference type="NCBI Taxonomy" id="412755"/>
    <lineage>
        <taxon>unclassified sequences</taxon>
        <taxon>metagenomes</taxon>
        <taxon>ecological metagenomes</taxon>
    </lineage>
</organism>